<dbReference type="PANTHER" id="PTHR47197:SF3">
    <property type="entry name" value="DIHYDRO-HEME D1 DEHYDROGENASE"/>
    <property type="match status" value="1"/>
</dbReference>
<proteinExistence type="predicted"/>
<dbReference type="EMBL" id="JBHSPH010000002">
    <property type="protein sequence ID" value="MFC5861830.1"/>
    <property type="molecule type" value="Genomic_DNA"/>
</dbReference>
<gene>
    <name evidence="2" type="ORF">ACFPT7_05965</name>
</gene>
<dbReference type="InterPro" id="IPR029151">
    <property type="entry name" value="Sensor-like_sf"/>
</dbReference>
<dbReference type="InterPro" id="IPR011048">
    <property type="entry name" value="Haem_d1_sf"/>
</dbReference>
<name>A0ABW1ECQ7_9BACT</name>
<dbReference type="SUPFAM" id="SSF51004">
    <property type="entry name" value="C-terminal (heme d1) domain of cytochrome cd1-nitrite reductase"/>
    <property type="match status" value="1"/>
</dbReference>
<sequence length="615" mass="66257">MKLLIFLMLGAAVSAALPAQTVYVPVNAPYAQKLLIAEKEAHPELQKLGLHAIPPGQQAYAIIANPIWSKIGKLSSKNDLAVITSGKATVEDNGKERFYDLRLPISDASGSPIGLTVMEIPYGSARDANDALTKATVIRDEIQKKISGHDQLFETVDAPMTVMPAIPFDGSIKGHFDHFGVDIKHNRLFTAAEDSHAVVVFDLVNGTVLKEINGLARPHAVLYRDDLNRLYVTDGGDGALKIYDGKSYELIGMVPLQKDADSIGYEPSSKYLFIDNGGKDAGNGFSYVTSVDTSSGTKVADIRVESETLEAMAVDIWRPRIYVNDATHSQVTVIDRVKKAVIASWPLTMAKDNVAMGHDEQRQRLFVGCRSGQIVVMDSNTGKELQTLPISKGVDDVEFDPASKRLYAIGNGTLEVFEETDADHYRSLASFSVGADARTGRLAAAINRYFAAVPASENAPAKVAVLQPVNTPLPAAVSSEVPQPVTAPHALKLVLETMSAHPYLRKMGLHAIPPGGKDSVIIANVNTSRIGNKSSQGDLDAVKDGKTYTAKKTDGSFINAKLPLKDASGNVIGILVMEIPLTSAPTEEQAAQEAESIREELSQKISDYQSLFLPK</sequence>
<dbReference type="RefSeq" id="WP_263337513.1">
    <property type="nucleotide sequence ID" value="NZ_JAGSYH010000004.1"/>
</dbReference>
<dbReference type="Proteomes" id="UP001596091">
    <property type="component" value="Unassembled WGS sequence"/>
</dbReference>
<evidence type="ECO:0000313" key="3">
    <source>
        <dbReference type="Proteomes" id="UP001596091"/>
    </source>
</evidence>
<keyword evidence="3" id="KW-1185">Reference proteome</keyword>
<feature type="chain" id="PRO_5046164295" evidence="1">
    <location>
        <begin position="20"/>
        <end position="615"/>
    </location>
</feature>
<dbReference type="PANTHER" id="PTHR47197">
    <property type="entry name" value="PROTEIN NIRF"/>
    <property type="match status" value="1"/>
</dbReference>
<evidence type="ECO:0000256" key="1">
    <source>
        <dbReference type="SAM" id="SignalP"/>
    </source>
</evidence>
<dbReference type="InterPro" id="IPR051200">
    <property type="entry name" value="Host-pathogen_enzymatic-act"/>
</dbReference>
<keyword evidence="1" id="KW-0732">Signal</keyword>
<dbReference type="Gene3D" id="2.130.10.10">
    <property type="entry name" value="YVTN repeat-like/Quinoprotein amine dehydrogenase"/>
    <property type="match status" value="2"/>
</dbReference>
<dbReference type="InterPro" id="IPR015943">
    <property type="entry name" value="WD40/YVTN_repeat-like_dom_sf"/>
</dbReference>
<evidence type="ECO:0000313" key="2">
    <source>
        <dbReference type="EMBL" id="MFC5861830.1"/>
    </source>
</evidence>
<feature type="signal peptide" evidence="1">
    <location>
        <begin position="1"/>
        <end position="19"/>
    </location>
</feature>
<reference evidence="3" key="1">
    <citation type="journal article" date="2019" name="Int. J. Syst. Evol. Microbiol.">
        <title>The Global Catalogue of Microorganisms (GCM) 10K type strain sequencing project: providing services to taxonomists for standard genome sequencing and annotation.</title>
        <authorList>
            <consortium name="The Broad Institute Genomics Platform"/>
            <consortium name="The Broad Institute Genome Sequencing Center for Infectious Disease"/>
            <person name="Wu L."/>
            <person name="Ma J."/>
        </authorList>
    </citation>
    <scope>NUCLEOTIDE SEQUENCE [LARGE SCALE GENOMIC DNA]</scope>
    <source>
        <strain evidence="3">JCM 4087</strain>
    </source>
</reference>
<accession>A0ABW1ECQ7</accession>
<comment type="caution">
    <text evidence="2">The sequence shown here is derived from an EMBL/GenBank/DDBJ whole genome shotgun (WGS) entry which is preliminary data.</text>
</comment>
<protein>
    <submittedName>
        <fullName evidence="2">YncE family protein</fullName>
    </submittedName>
</protein>
<dbReference type="Gene3D" id="3.30.450.20">
    <property type="entry name" value="PAS domain"/>
    <property type="match status" value="1"/>
</dbReference>
<organism evidence="2 3">
    <name type="scientific">Acidicapsa dinghuensis</name>
    <dbReference type="NCBI Taxonomy" id="2218256"/>
    <lineage>
        <taxon>Bacteria</taxon>
        <taxon>Pseudomonadati</taxon>
        <taxon>Acidobacteriota</taxon>
        <taxon>Terriglobia</taxon>
        <taxon>Terriglobales</taxon>
        <taxon>Acidobacteriaceae</taxon>
        <taxon>Acidicapsa</taxon>
    </lineage>
</organism>
<dbReference type="SUPFAM" id="SSF103190">
    <property type="entry name" value="Sensory domain-like"/>
    <property type="match status" value="1"/>
</dbReference>